<reference evidence="10" key="1">
    <citation type="journal article" date="2023" name="Mol. Phylogenet. Evol.">
        <title>Genome-scale phylogeny and comparative genomics of the fungal order Sordariales.</title>
        <authorList>
            <person name="Hensen N."/>
            <person name="Bonometti L."/>
            <person name="Westerberg I."/>
            <person name="Brannstrom I.O."/>
            <person name="Guillou S."/>
            <person name="Cros-Aarteil S."/>
            <person name="Calhoun S."/>
            <person name="Haridas S."/>
            <person name="Kuo A."/>
            <person name="Mondo S."/>
            <person name="Pangilinan J."/>
            <person name="Riley R."/>
            <person name="LaButti K."/>
            <person name="Andreopoulos B."/>
            <person name="Lipzen A."/>
            <person name="Chen C."/>
            <person name="Yan M."/>
            <person name="Daum C."/>
            <person name="Ng V."/>
            <person name="Clum A."/>
            <person name="Steindorff A."/>
            <person name="Ohm R.A."/>
            <person name="Martin F."/>
            <person name="Silar P."/>
            <person name="Natvig D.O."/>
            <person name="Lalanne C."/>
            <person name="Gautier V."/>
            <person name="Ament-Velasquez S.L."/>
            <person name="Kruys A."/>
            <person name="Hutchinson M.I."/>
            <person name="Powell A.J."/>
            <person name="Barry K."/>
            <person name="Miller A.N."/>
            <person name="Grigoriev I.V."/>
            <person name="Debuchy R."/>
            <person name="Gladieux P."/>
            <person name="Hiltunen Thoren M."/>
            <person name="Johannesson H."/>
        </authorList>
    </citation>
    <scope>NUCLEOTIDE SEQUENCE</scope>
    <source>
        <strain evidence="10">CBS 333.67</strain>
    </source>
</reference>
<dbReference type="AlphaFoldDB" id="A0AAJ0M7A8"/>
<gene>
    <name evidence="10" type="ORF">B0T15DRAFT_571914</name>
</gene>
<dbReference type="InterPro" id="IPR012923">
    <property type="entry name" value="Csm3"/>
</dbReference>
<feature type="compositionally biased region" description="Low complexity" evidence="8">
    <location>
        <begin position="297"/>
        <end position="308"/>
    </location>
</feature>
<feature type="domain" description="Chromosome segregation in meiosis protein 3" evidence="9">
    <location>
        <begin position="67"/>
        <end position="148"/>
    </location>
</feature>
<evidence type="ECO:0000256" key="5">
    <source>
        <dbReference type="ARBA" id="ARBA00023242"/>
    </source>
</evidence>
<keyword evidence="3 7" id="KW-0227">DNA damage</keyword>
<evidence type="ECO:0000256" key="7">
    <source>
        <dbReference type="RuleBase" id="RU366049"/>
    </source>
</evidence>
<feature type="region of interest" description="Disordered" evidence="8">
    <location>
        <begin position="1"/>
        <end position="63"/>
    </location>
</feature>
<feature type="compositionally biased region" description="Low complexity" evidence="8">
    <location>
        <begin position="346"/>
        <end position="355"/>
    </location>
</feature>
<evidence type="ECO:0000256" key="8">
    <source>
        <dbReference type="SAM" id="MobiDB-lite"/>
    </source>
</evidence>
<organism evidence="10 11">
    <name type="scientific">Chaetomium strumarium</name>
    <dbReference type="NCBI Taxonomy" id="1170767"/>
    <lineage>
        <taxon>Eukaryota</taxon>
        <taxon>Fungi</taxon>
        <taxon>Dikarya</taxon>
        <taxon>Ascomycota</taxon>
        <taxon>Pezizomycotina</taxon>
        <taxon>Sordariomycetes</taxon>
        <taxon>Sordariomycetidae</taxon>
        <taxon>Sordariales</taxon>
        <taxon>Chaetomiaceae</taxon>
        <taxon>Chaetomium</taxon>
    </lineage>
</organism>
<proteinExistence type="inferred from homology"/>
<dbReference type="GO" id="GO:0031298">
    <property type="term" value="C:replication fork protection complex"/>
    <property type="evidence" value="ECO:0007669"/>
    <property type="project" value="TreeGrafter"/>
</dbReference>
<dbReference type="RefSeq" id="XP_062727349.1">
    <property type="nucleotide sequence ID" value="XM_062870874.1"/>
</dbReference>
<dbReference type="GO" id="GO:0043111">
    <property type="term" value="P:replication fork arrest"/>
    <property type="evidence" value="ECO:0007669"/>
    <property type="project" value="TreeGrafter"/>
</dbReference>
<evidence type="ECO:0000256" key="6">
    <source>
        <dbReference type="ARBA" id="ARBA00023306"/>
    </source>
</evidence>
<evidence type="ECO:0000256" key="2">
    <source>
        <dbReference type="ARBA" id="ARBA00006075"/>
    </source>
</evidence>
<dbReference type="GeneID" id="87889703"/>
<dbReference type="GO" id="GO:0000076">
    <property type="term" value="P:DNA replication checkpoint signaling"/>
    <property type="evidence" value="ECO:0007669"/>
    <property type="project" value="UniProtKB-UniRule"/>
</dbReference>
<keyword evidence="11" id="KW-1185">Reference proteome</keyword>
<evidence type="ECO:0000313" key="10">
    <source>
        <dbReference type="EMBL" id="KAK3311569.1"/>
    </source>
</evidence>
<feature type="region of interest" description="Disordered" evidence="8">
    <location>
        <begin position="214"/>
        <end position="391"/>
    </location>
</feature>
<evidence type="ECO:0000259" key="9">
    <source>
        <dbReference type="Pfam" id="PF07962"/>
    </source>
</evidence>
<dbReference type="Pfam" id="PF07962">
    <property type="entry name" value="Swi3"/>
    <property type="match status" value="1"/>
</dbReference>
<dbReference type="Proteomes" id="UP001273166">
    <property type="component" value="Unassembled WGS sequence"/>
</dbReference>
<dbReference type="GO" id="GO:0006974">
    <property type="term" value="P:DNA damage response"/>
    <property type="evidence" value="ECO:0007669"/>
    <property type="project" value="UniProtKB-KW"/>
</dbReference>
<keyword evidence="4" id="KW-0236">DNA replication inhibitor</keyword>
<comment type="subcellular location">
    <subcellularLocation>
        <location evidence="1 7">Nucleus</location>
    </subcellularLocation>
</comment>
<dbReference type="PANTHER" id="PTHR13220">
    <property type="entry name" value="TIMELESS INTERACTING-RELATED"/>
    <property type="match status" value="1"/>
</dbReference>
<evidence type="ECO:0000256" key="4">
    <source>
        <dbReference type="ARBA" id="ARBA00022880"/>
    </source>
</evidence>
<keyword evidence="5 7" id="KW-0539">Nucleus</keyword>
<name>A0AAJ0M7A8_9PEZI</name>
<comment type="similarity">
    <text evidence="2 7">Belongs to the CSM3 family.</text>
</comment>
<dbReference type="EMBL" id="JAUDZG010000001">
    <property type="protein sequence ID" value="KAK3311569.1"/>
    <property type="molecule type" value="Genomic_DNA"/>
</dbReference>
<dbReference type="PANTHER" id="PTHR13220:SF11">
    <property type="entry name" value="TIMELESS-INTERACTING PROTEIN"/>
    <property type="match status" value="1"/>
</dbReference>
<dbReference type="InterPro" id="IPR040038">
    <property type="entry name" value="TIPIN/Csm3/Swi3"/>
</dbReference>
<accession>A0AAJ0M7A8</accession>
<keyword evidence="6 7" id="KW-0131">Cell cycle</keyword>
<dbReference type="GO" id="GO:0003677">
    <property type="term" value="F:DNA binding"/>
    <property type="evidence" value="ECO:0007669"/>
    <property type="project" value="TreeGrafter"/>
</dbReference>
<dbReference type="GO" id="GO:0031297">
    <property type="term" value="P:replication fork processing"/>
    <property type="evidence" value="ECO:0007669"/>
    <property type="project" value="UniProtKB-UniRule"/>
</dbReference>
<comment type="function">
    <text evidence="7">Plays an important role in the control of DNA replication and the maintenance of replication fork stability.</text>
</comment>
<comment type="caution">
    <text evidence="10">The sequence shown here is derived from an EMBL/GenBank/DDBJ whole genome shotgun (WGS) entry which is preliminary data.</text>
</comment>
<evidence type="ECO:0000256" key="3">
    <source>
        <dbReference type="ARBA" id="ARBA00022763"/>
    </source>
</evidence>
<feature type="compositionally biased region" description="Polar residues" evidence="8">
    <location>
        <begin position="253"/>
        <end position="271"/>
    </location>
</feature>
<feature type="compositionally biased region" description="Polar residues" evidence="8">
    <location>
        <begin position="359"/>
        <end position="375"/>
    </location>
</feature>
<feature type="compositionally biased region" description="Basic and acidic residues" evidence="8">
    <location>
        <begin position="33"/>
        <end position="49"/>
    </location>
</feature>
<evidence type="ECO:0000313" key="11">
    <source>
        <dbReference type="Proteomes" id="UP001273166"/>
    </source>
</evidence>
<protein>
    <recommendedName>
        <fullName evidence="7">Chromosome segregation in meiosis protein</fullName>
    </recommendedName>
</protein>
<sequence length="391" mass="41943">MPPGIRDNANFVNDYLADFNDDDDPFRSPSPEPPKKTGNNEKEKKKDVLGIETQLDLKRKPRAPRVKLDESRLLSDKGIPKLRKMAPKLKFKGKGHEFSDAARLLSFYQEWLDELFPKATFLDALAMVEKTGHKTVMRNARLQWIDEGKPKAAAAEDDEDVDYAIFQGPSAPRQQQPDKAAPVVEKAAQAARERAKTPVAAAADDDLFGDDDIYNATPRRNAGSSMAAPRQVVRDAVPDEDDLDALMAEAEAQQSGSRTQQTASGPGSATFRSLFGNGAGGTASVPSAEPDDDELDALMAEAEAEAQAGSTRQSQPVVGGNTSENGASKQQTVQGVGDDDEDDLDALMAEAEAAAGPPTHNTGSSAQAETGQPSVSFDDDEEAMAELDGLW</sequence>
<reference evidence="10" key="2">
    <citation type="submission" date="2023-06" db="EMBL/GenBank/DDBJ databases">
        <authorList>
            <consortium name="Lawrence Berkeley National Laboratory"/>
            <person name="Mondo S.J."/>
            <person name="Hensen N."/>
            <person name="Bonometti L."/>
            <person name="Westerberg I."/>
            <person name="Brannstrom I.O."/>
            <person name="Guillou S."/>
            <person name="Cros-Aarteil S."/>
            <person name="Calhoun S."/>
            <person name="Haridas S."/>
            <person name="Kuo A."/>
            <person name="Pangilinan J."/>
            <person name="Riley R."/>
            <person name="Labutti K."/>
            <person name="Andreopoulos B."/>
            <person name="Lipzen A."/>
            <person name="Chen C."/>
            <person name="Yanf M."/>
            <person name="Daum C."/>
            <person name="Ng V."/>
            <person name="Clum A."/>
            <person name="Steindorff A."/>
            <person name="Ohm R."/>
            <person name="Martin F."/>
            <person name="Silar P."/>
            <person name="Natvig D."/>
            <person name="Lalanne C."/>
            <person name="Gautier V."/>
            <person name="Ament-Velasquez S.L."/>
            <person name="Kruys A."/>
            <person name="Hutchinson M.I."/>
            <person name="Powell A.J."/>
            <person name="Barry K."/>
            <person name="Miller A.N."/>
            <person name="Grigoriev I.V."/>
            <person name="Debuchy R."/>
            <person name="Gladieux P."/>
            <person name="Thoren M.H."/>
            <person name="Johannesson H."/>
        </authorList>
    </citation>
    <scope>NUCLEOTIDE SEQUENCE</scope>
    <source>
        <strain evidence="10">CBS 333.67</strain>
    </source>
</reference>
<feature type="compositionally biased region" description="Polar residues" evidence="8">
    <location>
        <begin position="309"/>
        <end position="334"/>
    </location>
</feature>
<evidence type="ECO:0000256" key="1">
    <source>
        <dbReference type="ARBA" id="ARBA00004123"/>
    </source>
</evidence>